<feature type="transmembrane region" description="Helical" evidence="1">
    <location>
        <begin position="151"/>
        <end position="169"/>
    </location>
</feature>
<evidence type="ECO:0000259" key="2">
    <source>
        <dbReference type="Pfam" id="PF13194"/>
    </source>
</evidence>
<organism evidence="3 4">
    <name type="scientific">Acidocella aquatica</name>
    <dbReference type="NCBI Taxonomy" id="1922313"/>
    <lineage>
        <taxon>Bacteria</taxon>
        <taxon>Pseudomonadati</taxon>
        <taxon>Pseudomonadota</taxon>
        <taxon>Alphaproteobacteria</taxon>
        <taxon>Acetobacterales</taxon>
        <taxon>Acidocellaceae</taxon>
        <taxon>Acidocella</taxon>
    </lineage>
</organism>
<dbReference type="Proteomes" id="UP001156641">
    <property type="component" value="Unassembled WGS sequence"/>
</dbReference>
<feature type="domain" description="DUF4010" evidence="2">
    <location>
        <begin position="187"/>
        <end position="393"/>
    </location>
</feature>
<proteinExistence type="predicted"/>
<keyword evidence="4" id="KW-1185">Reference proteome</keyword>
<feature type="transmembrane region" description="Helical" evidence="1">
    <location>
        <begin position="314"/>
        <end position="333"/>
    </location>
</feature>
<feature type="transmembrane region" description="Helical" evidence="1">
    <location>
        <begin position="276"/>
        <end position="294"/>
    </location>
</feature>
<dbReference type="InterPro" id="IPR025105">
    <property type="entry name" value="DUF4010"/>
</dbReference>
<feature type="transmembrane region" description="Helical" evidence="1">
    <location>
        <begin position="12"/>
        <end position="29"/>
    </location>
</feature>
<feature type="transmembrane region" description="Helical" evidence="1">
    <location>
        <begin position="367"/>
        <end position="388"/>
    </location>
</feature>
<dbReference type="Pfam" id="PF13194">
    <property type="entry name" value="DUF4010"/>
    <property type="match status" value="1"/>
</dbReference>
<evidence type="ECO:0000256" key="1">
    <source>
        <dbReference type="SAM" id="Phobius"/>
    </source>
</evidence>
<keyword evidence="1" id="KW-0472">Membrane</keyword>
<dbReference type="PANTHER" id="PTHR39084">
    <property type="entry name" value="MEMBRANE PROTEIN-RELATED"/>
    <property type="match status" value="1"/>
</dbReference>
<gene>
    <name evidence="3" type="ORF">GCM10010909_04660</name>
</gene>
<keyword evidence="1" id="KW-1133">Transmembrane helix</keyword>
<reference evidence="4" key="1">
    <citation type="journal article" date="2019" name="Int. J. Syst. Evol. Microbiol.">
        <title>The Global Catalogue of Microorganisms (GCM) 10K type strain sequencing project: providing services to taxonomists for standard genome sequencing and annotation.</title>
        <authorList>
            <consortium name="The Broad Institute Genomics Platform"/>
            <consortium name="The Broad Institute Genome Sequencing Center for Infectious Disease"/>
            <person name="Wu L."/>
            <person name="Ma J."/>
        </authorList>
    </citation>
    <scope>NUCLEOTIDE SEQUENCE [LARGE SCALE GENOMIC DNA]</scope>
    <source>
        <strain evidence="4">NBRC 112502</strain>
    </source>
</reference>
<sequence>MSGFIPPLLGGFLGTIALAFLIGLELHAYRRRGEGLAAPVALGFGTTRTITLLAAFGYVLWVVAPVVPFCAGLVVAGGLLMLEYWKRVQAGDPALLPTVIALLAYALGPFVLVAPLAVAAVLVIVMLLALGEQTEIRKLSDAFPAEEGVTLAKFFILAGLILPLLPQAVIPGLPGITYTKVWTAVLVISGISYLGYLAHRYMFPRAGTLLTGLLGGMYSSTAATVVLARAAQAEPAQAALAPAAVLIATAMMYVRLMVIILLLGHADAARALAPPFAALFVLSLAIAGLLARSAKNTPAPEHTVMSANPLDLPVAFLFALLFVVFAAVTDFVTRNFGVNGLHVLSFAVGFSDIDPFIFSLLDGKFQVSRAAIVSAVLIASGSNNLLKAGYAIGFSRSRKMLPAAAWLAGSMVLSLAYTVFL</sequence>
<name>A0ABQ6A344_9PROT</name>
<dbReference type="PANTHER" id="PTHR39084:SF1">
    <property type="entry name" value="DUF4010 DOMAIN-CONTAINING PROTEIN"/>
    <property type="match status" value="1"/>
</dbReference>
<feature type="transmembrane region" description="Helical" evidence="1">
    <location>
        <begin position="181"/>
        <end position="198"/>
    </location>
</feature>
<dbReference type="EMBL" id="BSOS01000007">
    <property type="protein sequence ID" value="GLR65788.1"/>
    <property type="molecule type" value="Genomic_DNA"/>
</dbReference>
<dbReference type="RefSeq" id="WP_284256316.1">
    <property type="nucleotide sequence ID" value="NZ_BSOS01000007.1"/>
</dbReference>
<feature type="transmembrane region" description="Helical" evidence="1">
    <location>
        <begin position="50"/>
        <end position="82"/>
    </location>
</feature>
<feature type="transmembrane region" description="Helical" evidence="1">
    <location>
        <begin position="340"/>
        <end position="361"/>
    </location>
</feature>
<feature type="transmembrane region" description="Helical" evidence="1">
    <location>
        <begin position="210"/>
        <end position="231"/>
    </location>
</feature>
<comment type="caution">
    <text evidence="3">The sequence shown here is derived from an EMBL/GenBank/DDBJ whole genome shotgun (WGS) entry which is preliminary data.</text>
</comment>
<feature type="transmembrane region" description="Helical" evidence="1">
    <location>
        <begin position="102"/>
        <end position="130"/>
    </location>
</feature>
<accession>A0ABQ6A344</accession>
<evidence type="ECO:0000313" key="4">
    <source>
        <dbReference type="Proteomes" id="UP001156641"/>
    </source>
</evidence>
<protein>
    <recommendedName>
        <fullName evidence="2">DUF4010 domain-containing protein</fullName>
    </recommendedName>
</protein>
<feature type="transmembrane region" description="Helical" evidence="1">
    <location>
        <begin position="400"/>
        <end position="420"/>
    </location>
</feature>
<feature type="transmembrane region" description="Helical" evidence="1">
    <location>
        <begin position="243"/>
        <end position="264"/>
    </location>
</feature>
<evidence type="ECO:0000313" key="3">
    <source>
        <dbReference type="EMBL" id="GLR65788.1"/>
    </source>
</evidence>
<keyword evidence="1" id="KW-0812">Transmembrane</keyword>